<dbReference type="GO" id="GO:0005643">
    <property type="term" value="C:nuclear pore"/>
    <property type="evidence" value="ECO:0007669"/>
    <property type="project" value="TreeGrafter"/>
</dbReference>
<dbReference type="InterPro" id="IPR021717">
    <property type="entry name" value="Nucleoporin_Nup160"/>
</dbReference>
<dbReference type="InterPro" id="IPR056548">
    <property type="entry name" value="HEAT_Nup120"/>
</dbReference>
<keyword evidence="3" id="KW-0539">Nucleus</keyword>
<evidence type="ECO:0000259" key="5">
    <source>
        <dbReference type="Pfam" id="PF21486"/>
    </source>
</evidence>
<dbReference type="InParanoid" id="A0A2J6SZ77"/>
<reference evidence="7 8" key="1">
    <citation type="submission" date="2016-04" db="EMBL/GenBank/DDBJ databases">
        <title>A degradative enzymes factory behind the ericoid mycorrhizal symbiosis.</title>
        <authorList>
            <consortium name="DOE Joint Genome Institute"/>
            <person name="Martino E."/>
            <person name="Morin E."/>
            <person name="Grelet G."/>
            <person name="Kuo A."/>
            <person name="Kohler A."/>
            <person name="Daghino S."/>
            <person name="Barry K."/>
            <person name="Choi C."/>
            <person name="Cichocki N."/>
            <person name="Clum A."/>
            <person name="Copeland A."/>
            <person name="Hainaut M."/>
            <person name="Haridas S."/>
            <person name="Labutti K."/>
            <person name="Lindquist E."/>
            <person name="Lipzen A."/>
            <person name="Khouja H.-R."/>
            <person name="Murat C."/>
            <person name="Ohm R."/>
            <person name="Olson A."/>
            <person name="Spatafora J."/>
            <person name="Veneault-Fourrey C."/>
            <person name="Henrissat B."/>
            <person name="Grigoriev I."/>
            <person name="Martin F."/>
            <person name="Perotto S."/>
        </authorList>
    </citation>
    <scope>NUCLEOTIDE SEQUENCE [LARGE SCALE GENOMIC DNA]</scope>
    <source>
        <strain evidence="7 8">E</strain>
    </source>
</reference>
<keyword evidence="8" id="KW-1185">Reference proteome</keyword>
<dbReference type="OrthoDB" id="67716at2759"/>
<comment type="subcellular location">
    <subcellularLocation>
        <location evidence="1">Nucleus</location>
    </subcellularLocation>
</comment>
<dbReference type="Proteomes" id="UP000235371">
    <property type="component" value="Unassembled WGS sequence"/>
</dbReference>
<dbReference type="InterPro" id="IPR048884">
    <property type="entry name" value="Nup120_helical"/>
</dbReference>
<keyword evidence="2" id="KW-0813">Transport</keyword>
<evidence type="ECO:0000313" key="7">
    <source>
        <dbReference type="EMBL" id="PMD55973.1"/>
    </source>
</evidence>
<evidence type="ECO:0000259" key="6">
    <source>
        <dbReference type="Pfam" id="PF23300"/>
    </source>
</evidence>
<dbReference type="InterPro" id="IPR059141">
    <property type="entry name" value="Beta-prop_Nup120_160"/>
</dbReference>
<feature type="domain" description="Nucleoporin Nup120 helical" evidence="5">
    <location>
        <begin position="621"/>
        <end position="751"/>
    </location>
</feature>
<evidence type="ECO:0008006" key="9">
    <source>
        <dbReference type="Google" id="ProtNLM"/>
    </source>
</evidence>
<evidence type="ECO:0000259" key="4">
    <source>
        <dbReference type="Pfam" id="PF11715"/>
    </source>
</evidence>
<evidence type="ECO:0000256" key="1">
    <source>
        <dbReference type="ARBA" id="ARBA00004123"/>
    </source>
</evidence>
<evidence type="ECO:0000256" key="2">
    <source>
        <dbReference type="ARBA" id="ARBA00022448"/>
    </source>
</evidence>
<sequence length="1183" mass="132216">MESPSPFYAYKETRLDLEPATQGSTVAIRLPPHGASTILSRTAQKRSQVTEIPIAEDEVAFRRSHLATAASIYHRSHYKSPRSFLWRVLEDGKVLSVRAVDVSRPSNSADANLTLRLNFPSPITPGCIALSDSKDHDILSIFVITESKHLYTLTLRPDFFRKPSSTEDNVDDWCKSWVSHASFKLPHRLATLGADDLLISAHDGSLLKLDRNSGGDGSVWRESHHSAGSWTQNLRSMIVRGSNTVLYGKHSLELSSATSIATPAAIIDGVSYVFMVSLDHRLRIWNLAAGRMAYNGDMLNQETELHEEAKKVIDPSQSQLVKVFGDNDESALCVTFSPLGTGQFKFWNATPNEAGNLEVVDLFPDNTLIPQTPTSEIWTLADFSVVLDRSNANNFTLWALWKNNVTYRLHKLNFQSGSTSRLRDAWEGSWEAMATETLRETPLPAAFPGDSADMTDKWLDFILFPGRFTGATIETGLAIYARGLGSAKEAARRSGSLPERMCAIIASTVSLQHISGDNMNYEEFRTATDTQWRRFYRLLLELDKQRGEAMSLVIDPQGEMPWVILADGITAIRDCSGLEKIWHNNGMVPAGTQHIARPLFAAASFRDSLSDHFIHGCKAMLLEEIFQEPSLTDPARMRAFYDKCDFSNQIGDDEYSQLVSGLGGDFKGVTQHVYQAMLELMNTAEDFDKRPQVLPLAEFGNKLVLKGVQETTELHRNVCLDQLIFLVLLEVEVNHGEEGIQFETAAVFGQLMPMFARLELVNWLASTQISLPLKKVERSNSISEKATSPTRKPPPRLETLTVLEGVLRHLFGLDLRRDETLSSVVTEVIIQICALDSEYEAPPAVIQCFLLKHDRADLAIEFSRFAGRDAFSTYIQGRACLAANEPLTASMLFKKAAFGMAYPNPKKRTDHRSAGYLDETERNLLNAGVPEYYAHIVALFDREKMYSFVIDFARLSLQFMKVGNQEPQAILLRTEMHSRLFNAAIQTARFELAYSILALFTDNALQHSSVRTLVTKMCESSYASQLTELPFIGLQDAVDSILAQKCQSIVDVTVGVPYHKILYAWRIKRSDFRGAATISLERLQRLQQSGDGDKIIGEDGLETPVTKQYIALINALSCVEPKQAWILSEEPPRKGATGKNSQQKRKVVTLDDLRRAYQEELDRIAAIQNNQFAFAGGDEMDVL</sequence>
<name>A0A2J6SZ77_9HELO</name>
<dbReference type="EMBL" id="KZ613854">
    <property type="protein sequence ID" value="PMD55973.1"/>
    <property type="molecule type" value="Genomic_DNA"/>
</dbReference>
<dbReference type="PANTHER" id="PTHR21286">
    <property type="entry name" value="NUCLEAR PORE COMPLEX PROTEIN NUP160"/>
    <property type="match status" value="1"/>
</dbReference>
<dbReference type="Pfam" id="PF23300">
    <property type="entry name" value="HEAT_Nup120"/>
    <property type="match status" value="1"/>
</dbReference>
<feature type="domain" description="Nucleoporin Nup120/160 beta-propeller" evidence="4">
    <location>
        <begin position="82"/>
        <end position="579"/>
    </location>
</feature>
<evidence type="ECO:0000313" key="8">
    <source>
        <dbReference type="Proteomes" id="UP000235371"/>
    </source>
</evidence>
<dbReference type="Pfam" id="PF21486">
    <property type="entry name" value="NUP120_helical"/>
    <property type="match status" value="1"/>
</dbReference>
<dbReference type="GeneID" id="36596837"/>
<dbReference type="GO" id="GO:0017056">
    <property type="term" value="F:structural constituent of nuclear pore"/>
    <property type="evidence" value="ECO:0007669"/>
    <property type="project" value="TreeGrafter"/>
</dbReference>
<dbReference type="PANTHER" id="PTHR21286:SF0">
    <property type="entry name" value="NUCLEAR PORE COMPLEX PROTEIN NUP160"/>
    <property type="match status" value="1"/>
</dbReference>
<gene>
    <name evidence="7" type="ORF">K444DRAFT_85812</name>
</gene>
<evidence type="ECO:0000256" key="3">
    <source>
        <dbReference type="ARBA" id="ARBA00023242"/>
    </source>
</evidence>
<proteinExistence type="predicted"/>
<organism evidence="7 8">
    <name type="scientific">Hyaloscypha bicolor E</name>
    <dbReference type="NCBI Taxonomy" id="1095630"/>
    <lineage>
        <taxon>Eukaryota</taxon>
        <taxon>Fungi</taxon>
        <taxon>Dikarya</taxon>
        <taxon>Ascomycota</taxon>
        <taxon>Pezizomycotina</taxon>
        <taxon>Leotiomycetes</taxon>
        <taxon>Helotiales</taxon>
        <taxon>Hyaloscyphaceae</taxon>
        <taxon>Hyaloscypha</taxon>
        <taxon>Hyaloscypha bicolor</taxon>
    </lineage>
</organism>
<protein>
    <recommendedName>
        <fullName evidence="9">Nucleoporin Nup120/160</fullName>
    </recommendedName>
</protein>
<dbReference type="RefSeq" id="XP_024732877.1">
    <property type="nucleotide sequence ID" value="XM_024888761.1"/>
</dbReference>
<accession>A0A2J6SZ77</accession>
<dbReference type="STRING" id="1095630.A0A2J6SZ77"/>
<dbReference type="Pfam" id="PF11715">
    <property type="entry name" value="Beta-prop_Nup120_160"/>
    <property type="match status" value="1"/>
</dbReference>
<dbReference type="AlphaFoldDB" id="A0A2J6SZ77"/>
<feature type="domain" description="Nucleoporin nup120-like HEAT repeat" evidence="6">
    <location>
        <begin position="846"/>
        <end position="1019"/>
    </location>
</feature>